<evidence type="ECO:0000256" key="3">
    <source>
        <dbReference type="ARBA" id="ARBA00023457"/>
    </source>
</evidence>
<keyword evidence="1" id="KW-0456">Lyase</keyword>
<dbReference type="InterPro" id="IPR050684">
    <property type="entry name" value="HTH-Siroheme_Decarb"/>
</dbReference>
<comment type="function">
    <text evidence="6">Involved in heme d1 biosynthesis. Catalyzes the decarboxylation of siroheme into didecarboxysiroheme.</text>
</comment>
<dbReference type="Pfam" id="PF22451">
    <property type="entry name" value="NirdL-like_HTH"/>
    <property type="match status" value="1"/>
</dbReference>
<dbReference type="EMBL" id="CP101527">
    <property type="protein sequence ID" value="UZW75743.1"/>
    <property type="molecule type" value="Genomic_DNA"/>
</dbReference>
<evidence type="ECO:0000256" key="4">
    <source>
        <dbReference type="ARBA" id="ARBA00023465"/>
    </source>
</evidence>
<evidence type="ECO:0000256" key="6">
    <source>
        <dbReference type="ARBA" id="ARBA00045291"/>
    </source>
</evidence>
<dbReference type="PANTHER" id="PTHR43413:SF1">
    <property type="entry name" value="SIROHEME DECARBOXYLASE NIRL SUBUNIT"/>
    <property type="match status" value="1"/>
</dbReference>
<evidence type="ECO:0000313" key="10">
    <source>
        <dbReference type="EMBL" id="UZW75743.1"/>
    </source>
</evidence>
<dbReference type="InterPro" id="IPR053953">
    <property type="entry name" value="NirdL-like_HTH"/>
</dbReference>
<comment type="subunit">
    <text evidence="4">Probably forms a complex composed of NirD, NirL, NirG and NirH. All proteins are required for the total conversion of siroheme to didecarboxysiroheme.</text>
</comment>
<keyword evidence="11" id="KW-1185">Reference proteome</keyword>
<dbReference type="PANTHER" id="PTHR43413">
    <property type="entry name" value="TRANSCRIPTIONAL REGULATOR, ASNC FAMILY"/>
    <property type="match status" value="1"/>
</dbReference>
<sequence length="187" mass="21341">MSKTNTVATLNDIQQQALKCAIQGGLPIDSRPYLRLAEMIGGSEQQVINCIEEWTNNGLIKRFGLVVKHHKLGYNANAMVVWNVPNDLVDEIGERIKQSGLVTLCYRRPRRLPDWNYNLFCMIHGKDRGQVLEQLEELKAACQLVGIEHDILFSYKQFKQCGGRFHKQHSQAPSTQWNIEKKAVNHG</sequence>
<comment type="pathway">
    <text evidence="2">Porphyrin-containing compound metabolism.</text>
</comment>
<evidence type="ECO:0000256" key="5">
    <source>
        <dbReference type="ARBA" id="ARBA00023471"/>
    </source>
</evidence>
<dbReference type="InterPro" id="IPR040523">
    <property type="entry name" value="AsnC_trans_reg2"/>
</dbReference>
<dbReference type="Gene3D" id="3.30.70.3460">
    <property type="match status" value="1"/>
</dbReference>
<proteinExistence type="inferred from homology"/>
<dbReference type="GO" id="GO:0016829">
    <property type="term" value="F:lyase activity"/>
    <property type="evidence" value="ECO:0007669"/>
    <property type="project" value="UniProtKB-KW"/>
</dbReference>
<evidence type="ECO:0000256" key="7">
    <source>
        <dbReference type="ARBA" id="ARBA00048470"/>
    </source>
</evidence>
<comment type="similarity">
    <text evidence="3">Belongs to the Ahb/Nir family.</text>
</comment>
<name>A0A9E8KPW6_9ALTE</name>
<dbReference type="Pfam" id="PF17805">
    <property type="entry name" value="AsnC_trans_reg2"/>
    <property type="match status" value="1"/>
</dbReference>
<dbReference type="Proteomes" id="UP001164472">
    <property type="component" value="Chromosome"/>
</dbReference>
<feature type="domain" description="Siroheme decarboxylase AsnC-like ligand binding" evidence="8">
    <location>
        <begin position="71"/>
        <end position="159"/>
    </location>
</feature>
<evidence type="ECO:0000256" key="1">
    <source>
        <dbReference type="ARBA" id="ARBA00023239"/>
    </source>
</evidence>
<protein>
    <recommendedName>
        <fullName evidence="5">siroheme decarboxylase</fullName>
        <ecNumber evidence="5">4.1.1.111</ecNumber>
    </recommendedName>
</protein>
<gene>
    <name evidence="10" type="ORF">NNL22_03905</name>
</gene>
<organism evidence="10 11">
    <name type="scientific">Alkalimarinus sediminis</name>
    <dbReference type="NCBI Taxonomy" id="1632866"/>
    <lineage>
        <taxon>Bacteria</taxon>
        <taxon>Pseudomonadati</taxon>
        <taxon>Pseudomonadota</taxon>
        <taxon>Gammaproteobacteria</taxon>
        <taxon>Alteromonadales</taxon>
        <taxon>Alteromonadaceae</taxon>
        <taxon>Alkalimarinus</taxon>
    </lineage>
</organism>
<dbReference type="EC" id="4.1.1.111" evidence="5"/>
<evidence type="ECO:0000313" key="11">
    <source>
        <dbReference type="Proteomes" id="UP001164472"/>
    </source>
</evidence>
<dbReference type="KEGG" id="asem:NNL22_03905"/>
<comment type="catalytic activity">
    <reaction evidence="7">
        <text>siroheme + 2 H(+) = 12,18-didecarboxysiroheme + 2 CO2</text>
        <dbReference type="Rhea" id="RHEA:19093"/>
        <dbReference type="ChEBI" id="CHEBI:15378"/>
        <dbReference type="ChEBI" id="CHEBI:16526"/>
        <dbReference type="ChEBI" id="CHEBI:60052"/>
        <dbReference type="ChEBI" id="CHEBI:140497"/>
        <dbReference type="EC" id="4.1.1.111"/>
    </reaction>
</comment>
<feature type="domain" description="Siroheme decarboxylase NirL-like HTH" evidence="9">
    <location>
        <begin position="21"/>
        <end position="60"/>
    </location>
</feature>
<evidence type="ECO:0000259" key="8">
    <source>
        <dbReference type="Pfam" id="PF17805"/>
    </source>
</evidence>
<evidence type="ECO:0000259" key="9">
    <source>
        <dbReference type="Pfam" id="PF22451"/>
    </source>
</evidence>
<reference evidence="10" key="1">
    <citation type="submission" date="2022-07" db="EMBL/GenBank/DDBJ databases">
        <title>Alkalimarinus sp. nov., isolated from gut of a Alitta virens.</title>
        <authorList>
            <person name="Yang A.I."/>
            <person name="Shin N.-R."/>
        </authorList>
    </citation>
    <scope>NUCLEOTIDE SEQUENCE</scope>
    <source>
        <strain evidence="10">FA028</strain>
    </source>
</reference>
<dbReference type="AlphaFoldDB" id="A0A9E8KPW6"/>
<evidence type="ECO:0000256" key="2">
    <source>
        <dbReference type="ARBA" id="ARBA00023444"/>
    </source>
</evidence>
<dbReference type="RefSeq" id="WP_251810434.1">
    <property type="nucleotide sequence ID" value="NZ_CP101527.1"/>
</dbReference>
<accession>A0A9E8KPW6</accession>